<reference evidence="4" key="2">
    <citation type="submission" date="2023-11" db="UniProtKB">
        <authorList>
            <consortium name="WormBaseParasite"/>
        </authorList>
    </citation>
    <scope>IDENTIFICATION</scope>
</reference>
<proteinExistence type="predicted"/>
<feature type="domain" description="Trematode PH-like" evidence="2">
    <location>
        <begin position="27"/>
        <end position="148"/>
    </location>
</feature>
<organism evidence="3 4">
    <name type="scientific">Trichobilharzia regenti</name>
    <name type="common">Nasal bird schistosome</name>
    <dbReference type="NCBI Taxonomy" id="157069"/>
    <lineage>
        <taxon>Eukaryota</taxon>
        <taxon>Metazoa</taxon>
        <taxon>Spiralia</taxon>
        <taxon>Lophotrochozoa</taxon>
        <taxon>Platyhelminthes</taxon>
        <taxon>Trematoda</taxon>
        <taxon>Digenea</taxon>
        <taxon>Strigeidida</taxon>
        <taxon>Schistosomatoidea</taxon>
        <taxon>Schistosomatidae</taxon>
        <taxon>Trichobilharzia</taxon>
    </lineage>
</organism>
<dbReference type="WBParaSite" id="TREG1_22840.1">
    <property type="protein sequence ID" value="TREG1_22840.1"/>
    <property type="gene ID" value="TREG1_22840"/>
</dbReference>
<keyword evidence="3" id="KW-1185">Reference proteome</keyword>
<dbReference type="InterPro" id="IPR057376">
    <property type="entry name" value="PH_trem"/>
</dbReference>
<evidence type="ECO:0000256" key="1">
    <source>
        <dbReference type="SAM" id="MobiDB-lite"/>
    </source>
</evidence>
<dbReference type="Proteomes" id="UP000050795">
    <property type="component" value="Unassembled WGS sequence"/>
</dbReference>
<sequence>MSVDYNRKRSGSLVPRIVENLPNDPITGQSILFRTVFKGRGYSKIIDPAGFSDGKANQLLPKHLRKKRNHGYLYCLSDRIRFEKKSRSKLFRDQVFYQDIKFIYFFSNLPNVFMLALNDEKQRRIYETYTVNTMEDRNKIAELTQNKNPLGKLRTSISSHTLDYGIDAHNNGCTSTEEDEHNEDDEQEGNCHTCRANTRYYRGSPRRISEIPSSHSHSCDNFRTIQDYPIRDSYSSQTGIPPYFKVTSTSRALSSPVHSSYSRQHRRSHAGRSPSPTDYLVLQYQGKNSHPNHRRSIYSTSRYDIGENPVPLPSSEPLLADNLFKDEGPIYLYVQRRPSKPETHAEGPNGYTKSPSGLTIYR</sequence>
<name>A0AA85JCS2_TRIRE</name>
<protein>
    <recommendedName>
        <fullName evidence="2">Trematode PH-like domain-containing protein</fullName>
    </recommendedName>
</protein>
<evidence type="ECO:0000313" key="3">
    <source>
        <dbReference type="Proteomes" id="UP000050795"/>
    </source>
</evidence>
<dbReference type="AlphaFoldDB" id="A0AA85JCS2"/>
<evidence type="ECO:0000313" key="4">
    <source>
        <dbReference type="WBParaSite" id="TREG1_22840.1"/>
    </source>
</evidence>
<feature type="compositionally biased region" description="Polar residues" evidence="1">
    <location>
        <begin position="248"/>
        <end position="257"/>
    </location>
</feature>
<dbReference type="Pfam" id="PF25356">
    <property type="entry name" value="PH_trem"/>
    <property type="match status" value="1"/>
</dbReference>
<feature type="region of interest" description="Disordered" evidence="1">
    <location>
        <begin position="338"/>
        <end position="362"/>
    </location>
</feature>
<evidence type="ECO:0000259" key="2">
    <source>
        <dbReference type="Pfam" id="PF25356"/>
    </source>
</evidence>
<feature type="compositionally biased region" description="Polar residues" evidence="1">
    <location>
        <begin position="351"/>
        <end position="362"/>
    </location>
</feature>
<feature type="region of interest" description="Disordered" evidence="1">
    <location>
        <begin position="248"/>
        <end position="277"/>
    </location>
</feature>
<accession>A0AA85JCS2</accession>
<reference evidence="3" key="1">
    <citation type="submission" date="2022-06" db="EMBL/GenBank/DDBJ databases">
        <authorList>
            <person name="Berger JAMES D."/>
            <person name="Berger JAMES D."/>
        </authorList>
    </citation>
    <scope>NUCLEOTIDE SEQUENCE [LARGE SCALE GENOMIC DNA]</scope>
</reference>